<accession>A0A9P8ALJ0</accession>
<feature type="transmembrane region" description="Helical" evidence="1">
    <location>
        <begin position="82"/>
        <end position="101"/>
    </location>
</feature>
<keyword evidence="1" id="KW-0812">Transmembrane</keyword>
<keyword evidence="1" id="KW-1133">Transmembrane helix</keyword>
<dbReference type="RefSeq" id="XP_043033350.1">
    <property type="nucleotide sequence ID" value="XM_043184613.1"/>
</dbReference>
<evidence type="ECO:0000313" key="3">
    <source>
        <dbReference type="Proteomes" id="UP000812287"/>
    </source>
</evidence>
<name>A0A9P8ALJ0_9AGAR</name>
<keyword evidence="1" id="KW-0472">Membrane</keyword>
<keyword evidence="3" id="KW-1185">Reference proteome</keyword>
<sequence length="110" mass="13025">MQHELLVSESYMWFWQCLEKLSDGCEDNMQRKQISFMFLGMKQDKSSLYTTYTTFLLILTFVTGVLAYLFDIPYEYLTKNRVLWYLAMSIVLIKIESSYTVKVNGKSLQD</sequence>
<evidence type="ECO:0000256" key="1">
    <source>
        <dbReference type="SAM" id="Phobius"/>
    </source>
</evidence>
<protein>
    <submittedName>
        <fullName evidence="2">Uncharacterized protein</fullName>
    </submittedName>
</protein>
<feature type="transmembrane region" description="Helical" evidence="1">
    <location>
        <begin position="49"/>
        <end position="70"/>
    </location>
</feature>
<organism evidence="2 3">
    <name type="scientific">Guyanagaster necrorhizus</name>
    <dbReference type="NCBI Taxonomy" id="856835"/>
    <lineage>
        <taxon>Eukaryota</taxon>
        <taxon>Fungi</taxon>
        <taxon>Dikarya</taxon>
        <taxon>Basidiomycota</taxon>
        <taxon>Agaricomycotina</taxon>
        <taxon>Agaricomycetes</taxon>
        <taxon>Agaricomycetidae</taxon>
        <taxon>Agaricales</taxon>
        <taxon>Marasmiineae</taxon>
        <taxon>Physalacriaceae</taxon>
        <taxon>Guyanagaster</taxon>
    </lineage>
</organism>
<dbReference type="Proteomes" id="UP000812287">
    <property type="component" value="Unassembled WGS sequence"/>
</dbReference>
<gene>
    <name evidence="2" type="ORF">BT62DRAFT_924435</name>
</gene>
<dbReference type="EMBL" id="MU250582">
    <property type="protein sequence ID" value="KAG7439850.1"/>
    <property type="molecule type" value="Genomic_DNA"/>
</dbReference>
<reference evidence="2" key="1">
    <citation type="submission" date="2020-11" db="EMBL/GenBank/DDBJ databases">
        <title>Adaptations for nitrogen fixation in a non-lichenized fungal sporocarp promotes dispersal by wood-feeding termites.</title>
        <authorList>
            <consortium name="DOE Joint Genome Institute"/>
            <person name="Koch R.A."/>
            <person name="Yoon G."/>
            <person name="Arayal U."/>
            <person name="Lail K."/>
            <person name="Amirebrahimi M."/>
            <person name="Labutti K."/>
            <person name="Lipzen A."/>
            <person name="Riley R."/>
            <person name="Barry K."/>
            <person name="Henrissat B."/>
            <person name="Grigoriev I.V."/>
            <person name="Herr J.R."/>
            <person name="Aime M.C."/>
        </authorList>
    </citation>
    <scope>NUCLEOTIDE SEQUENCE</scope>
    <source>
        <strain evidence="2">MCA 3950</strain>
    </source>
</reference>
<dbReference type="GeneID" id="66106910"/>
<evidence type="ECO:0000313" key="2">
    <source>
        <dbReference type="EMBL" id="KAG7439850.1"/>
    </source>
</evidence>
<proteinExistence type="predicted"/>
<comment type="caution">
    <text evidence="2">The sequence shown here is derived from an EMBL/GenBank/DDBJ whole genome shotgun (WGS) entry which is preliminary data.</text>
</comment>
<dbReference type="AlphaFoldDB" id="A0A9P8ALJ0"/>